<keyword evidence="6" id="KW-0496">Mitochondrion</keyword>
<comment type="function">
    <text evidence="1">Putative mitochondrial redox protein which could be involved in the reduction of small toxic molecules.</text>
</comment>
<evidence type="ECO:0000256" key="4">
    <source>
        <dbReference type="ARBA" id="ARBA00022946"/>
    </source>
</evidence>
<evidence type="ECO:0000256" key="7">
    <source>
        <dbReference type="SAM" id="MobiDB-lite"/>
    </source>
</evidence>
<protein>
    <submittedName>
        <fullName evidence="8">Putative redox protein fmp46</fullName>
    </submittedName>
</protein>
<keyword evidence="5" id="KW-0560">Oxidoreductase</keyword>
<evidence type="ECO:0000313" key="9">
    <source>
        <dbReference type="Proteomes" id="UP000469559"/>
    </source>
</evidence>
<dbReference type="InterPro" id="IPR036249">
    <property type="entry name" value="Thioredoxin-like_sf"/>
</dbReference>
<feature type="region of interest" description="Disordered" evidence="7">
    <location>
        <begin position="34"/>
        <end position="57"/>
    </location>
</feature>
<dbReference type="AlphaFoldDB" id="A0A8T9BRE0"/>
<comment type="subcellular location">
    <subcellularLocation>
        <location evidence="2">Mitochondrion</location>
    </subcellularLocation>
</comment>
<dbReference type="OrthoDB" id="59229at2759"/>
<reference evidence="8 9" key="1">
    <citation type="submission" date="2018-05" db="EMBL/GenBank/DDBJ databases">
        <title>Whole genome sequencing for identification of molecular markers to develop diagnostic detection tools for the regulated plant pathogen Lachnellula willkommii.</title>
        <authorList>
            <person name="Giroux E."/>
            <person name="Bilodeau G."/>
        </authorList>
    </citation>
    <scope>NUCLEOTIDE SEQUENCE [LARGE SCALE GENOMIC DNA]</scope>
    <source>
        <strain evidence="8 9">CBS 203.66</strain>
    </source>
</reference>
<comment type="caution">
    <text evidence="8">The sequence shown here is derived from an EMBL/GenBank/DDBJ whole genome shotgun (WGS) entry which is preliminary data.</text>
</comment>
<dbReference type="Pfam" id="PF07955">
    <property type="entry name" value="DUF1687"/>
    <property type="match status" value="1"/>
</dbReference>
<dbReference type="Proteomes" id="UP000469559">
    <property type="component" value="Unassembled WGS sequence"/>
</dbReference>
<dbReference type="GO" id="GO:0005739">
    <property type="term" value="C:mitochondrion"/>
    <property type="evidence" value="ECO:0007669"/>
    <property type="project" value="UniProtKB-SubCell"/>
</dbReference>
<dbReference type="InterPro" id="IPR012882">
    <property type="entry name" value="Fmp46"/>
</dbReference>
<dbReference type="GO" id="GO:0016491">
    <property type="term" value="F:oxidoreductase activity"/>
    <property type="evidence" value="ECO:0007669"/>
    <property type="project" value="UniProtKB-KW"/>
</dbReference>
<keyword evidence="9" id="KW-1185">Reference proteome</keyword>
<comment type="similarity">
    <text evidence="3">Belongs to the FMP46 family.</text>
</comment>
<dbReference type="EMBL" id="QGMF01000049">
    <property type="protein sequence ID" value="TVY20582.1"/>
    <property type="molecule type" value="Genomic_DNA"/>
</dbReference>
<accession>A0A8T9BRE0</accession>
<dbReference type="SUPFAM" id="SSF52833">
    <property type="entry name" value="Thioredoxin-like"/>
    <property type="match status" value="1"/>
</dbReference>
<proteinExistence type="inferred from homology"/>
<evidence type="ECO:0000256" key="2">
    <source>
        <dbReference type="ARBA" id="ARBA00004173"/>
    </source>
</evidence>
<evidence type="ECO:0000313" key="8">
    <source>
        <dbReference type="EMBL" id="TVY20582.1"/>
    </source>
</evidence>
<gene>
    <name evidence="8" type="primary">fmp46</name>
    <name evidence="8" type="ORF">LARI1_G002540</name>
</gene>
<name>A0A8T9BRE0_9HELO</name>
<organism evidence="8 9">
    <name type="scientific">Lachnellula arida</name>
    <dbReference type="NCBI Taxonomy" id="1316785"/>
    <lineage>
        <taxon>Eukaryota</taxon>
        <taxon>Fungi</taxon>
        <taxon>Dikarya</taxon>
        <taxon>Ascomycota</taxon>
        <taxon>Pezizomycotina</taxon>
        <taxon>Leotiomycetes</taxon>
        <taxon>Helotiales</taxon>
        <taxon>Lachnaceae</taxon>
        <taxon>Lachnellula</taxon>
    </lineage>
</organism>
<sequence>MFRFQKTLDVITLFHKASSPASLRVHTLLKQASATASSTATEDQASDHSAQSHPARTEFELNITEEPPTEDQLKNILEYIGAGKIGQVVKAATSEADALKKFRLSKESFQWPVTVDWENGKAVQGDNESEILKLVQALPEKK</sequence>
<keyword evidence="4" id="KW-0809">Transit peptide</keyword>
<evidence type="ECO:0000256" key="5">
    <source>
        <dbReference type="ARBA" id="ARBA00023002"/>
    </source>
</evidence>
<dbReference type="PANTHER" id="PTHR28071:SF1">
    <property type="entry name" value="REDOX PROTEIN FMP46, MITOCHONDRIAL-RELATED"/>
    <property type="match status" value="1"/>
</dbReference>
<dbReference type="PANTHER" id="PTHR28071">
    <property type="entry name" value="REDOX PROTEIN FMP46, MITOCHONDRIAL-RELATED"/>
    <property type="match status" value="1"/>
</dbReference>
<evidence type="ECO:0000256" key="3">
    <source>
        <dbReference type="ARBA" id="ARBA00009734"/>
    </source>
</evidence>
<evidence type="ECO:0000256" key="6">
    <source>
        <dbReference type="ARBA" id="ARBA00023128"/>
    </source>
</evidence>
<dbReference type="Gene3D" id="3.40.30.10">
    <property type="entry name" value="Glutaredoxin"/>
    <property type="match status" value="1"/>
</dbReference>
<evidence type="ECO:0000256" key="1">
    <source>
        <dbReference type="ARBA" id="ARBA00002963"/>
    </source>
</evidence>